<organism evidence="2 3">
    <name type="scientific">Aspergillus carbonarius (strain ITEM 5010)</name>
    <dbReference type="NCBI Taxonomy" id="602072"/>
    <lineage>
        <taxon>Eukaryota</taxon>
        <taxon>Fungi</taxon>
        <taxon>Dikarya</taxon>
        <taxon>Ascomycota</taxon>
        <taxon>Pezizomycotina</taxon>
        <taxon>Eurotiomycetes</taxon>
        <taxon>Eurotiomycetidae</taxon>
        <taxon>Eurotiales</taxon>
        <taxon>Aspergillaceae</taxon>
        <taxon>Aspergillus</taxon>
        <taxon>Aspergillus subgen. Circumdati</taxon>
    </lineage>
</organism>
<name>A0A1R3R5Y9_ASPC5</name>
<proteinExistence type="predicted"/>
<dbReference type="PANTHER" id="PTHR37012">
    <property type="entry name" value="B-ZIP TRANSCRIPTION FACTOR (EUROFUNG)-RELATED"/>
    <property type="match status" value="1"/>
</dbReference>
<dbReference type="VEuPathDB" id="FungiDB:ASPCADRAFT_135618"/>
<sequence length="242" mass="27535">MGVIIIITATTTTTITTYNHIKTNHHITNPNNHIQTNHHPPPPPLRSPRHPLPSLPRPPPTTITNCPPTPHPLDLLYGTHTNPLAHAIYTSSRRRPLRDPERLAFGWLSYHYAKWLFSPSPTTFSHLPSFLHPVPEQLTTPHPACLDLLIWPEIRINLIREWGSYAGQKDDLFGFLACCLKVRWPWGEAVLERDAGNELVVRREFVERFMSVEGWGITREFVGVYPGVVRGVNIERVLVEVG</sequence>
<gene>
    <name evidence="2" type="ORF">ASPCADRAFT_135618</name>
</gene>
<reference evidence="3" key="1">
    <citation type="journal article" date="2017" name="Genome Biol.">
        <title>Comparative genomics reveals high biological diversity and specific adaptations in the industrially and medically important fungal genus Aspergillus.</title>
        <authorList>
            <person name="de Vries R.P."/>
            <person name="Riley R."/>
            <person name="Wiebenga A."/>
            <person name="Aguilar-Osorio G."/>
            <person name="Amillis S."/>
            <person name="Uchima C.A."/>
            <person name="Anderluh G."/>
            <person name="Asadollahi M."/>
            <person name="Askin M."/>
            <person name="Barry K."/>
            <person name="Battaglia E."/>
            <person name="Bayram O."/>
            <person name="Benocci T."/>
            <person name="Braus-Stromeyer S.A."/>
            <person name="Caldana C."/>
            <person name="Canovas D."/>
            <person name="Cerqueira G.C."/>
            <person name="Chen F."/>
            <person name="Chen W."/>
            <person name="Choi C."/>
            <person name="Clum A."/>
            <person name="Dos Santos R.A."/>
            <person name="Damasio A.R."/>
            <person name="Diallinas G."/>
            <person name="Emri T."/>
            <person name="Fekete E."/>
            <person name="Flipphi M."/>
            <person name="Freyberg S."/>
            <person name="Gallo A."/>
            <person name="Gournas C."/>
            <person name="Habgood R."/>
            <person name="Hainaut M."/>
            <person name="Harispe M.L."/>
            <person name="Henrissat B."/>
            <person name="Hilden K.S."/>
            <person name="Hope R."/>
            <person name="Hossain A."/>
            <person name="Karabika E."/>
            <person name="Karaffa L."/>
            <person name="Karanyi Z."/>
            <person name="Krasevec N."/>
            <person name="Kuo A."/>
            <person name="Kusch H."/>
            <person name="LaButti K."/>
            <person name="Lagendijk E.L."/>
            <person name="Lapidus A."/>
            <person name="Levasseur A."/>
            <person name="Lindquist E."/>
            <person name="Lipzen A."/>
            <person name="Logrieco A.F."/>
            <person name="MacCabe A."/>
            <person name="Maekelae M.R."/>
            <person name="Malavazi I."/>
            <person name="Melin P."/>
            <person name="Meyer V."/>
            <person name="Mielnichuk N."/>
            <person name="Miskei M."/>
            <person name="Molnar A.P."/>
            <person name="Mule G."/>
            <person name="Ngan C.Y."/>
            <person name="Orejas M."/>
            <person name="Orosz E."/>
            <person name="Ouedraogo J.P."/>
            <person name="Overkamp K.M."/>
            <person name="Park H.-S."/>
            <person name="Perrone G."/>
            <person name="Piumi F."/>
            <person name="Punt P.J."/>
            <person name="Ram A.F."/>
            <person name="Ramon A."/>
            <person name="Rauscher S."/>
            <person name="Record E."/>
            <person name="Riano-Pachon D.M."/>
            <person name="Robert V."/>
            <person name="Roehrig J."/>
            <person name="Ruller R."/>
            <person name="Salamov A."/>
            <person name="Salih N.S."/>
            <person name="Samson R.A."/>
            <person name="Sandor E."/>
            <person name="Sanguinetti M."/>
            <person name="Schuetze T."/>
            <person name="Sepcic K."/>
            <person name="Shelest E."/>
            <person name="Sherlock G."/>
            <person name="Sophianopoulou V."/>
            <person name="Squina F.M."/>
            <person name="Sun H."/>
            <person name="Susca A."/>
            <person name="Todd R.B."/>
            <person name="Tsang A."/>
            <person name="Unkles S.E."/>
            <person name="van de Wiele N."/>
            <person name="van Rossen-Uffink D."/>
            <person name="Oliveira J.V."/>
            <person name="Vesth T.C."/>
            <person name="Visser J."/>
            <person name="Yu J.-H."/>
            <person name="Zhou M."/>
            <person name="Andersen M.R."/>
            <person name="Archer D.B."/>
            <person name="Baker S.E."/>
            <person name="Benoit I."/>
            <person name="Brakhage A.A."/>
            <person name="Braus G.H."/>
            <person name="Fischer R."/>
            <person name="Frisvad J.C."/>
            <person name="Goldman G.H."/>
            <person name="Houbraken J."/>
            <person name="Oakley B."/>
            <person name="Pocsi I."/>
            <person name="Scazzocchio C."/>
            <person name="Seiboth B."/>
            <person name="vanKuyk P.A."/>
            <person name="Wortman J."/>
            <person name="Dyer P.S."/>
            <person name="Grigoriev I.V."/>
        </authorList>
    </citation>
    <scope>NUCLEOTIDE SEQUENCE [LARGE SCALE GENOMIC DNA]</scope>
    <source>
        <strain evidence="3">ITEM 5010</strain>
    </source>
</reference>
<dbReference type="OrthoDB" id="4161589at2759"/>
<evidence type="ECO:0000313" key="2">
    <source>
        <dbReference type="EMBL" id="OOF89887.1"/>
    </source>
</evidence>
<evidence type="ECO:0000313" key="3">
    <source>
        <dbReference type="Proteomes" id="UP000188318"/>
    </source>
</evidence>
<dbReference type="OMA" id="IWPEIRI"/>
<dbReference type="Proteomes" id="UP000188318">
    <property type="component" value="Unassembled WGS sequence"/>
</dbReference>
<feature type="compositionally biased region" description="Pro residues" evidence="1">
    <location>
        <begin position="39"/>
        <end position="59"/>
    </location>
</feature>
<evidence type="ECO:0000256" key="1">
    <source>
        <dbReference type="SAM" id="MobiDB-lite"/>
    </source>
</evidence>
<feature type="region of interest" description="Disordered" evidence="1">
    <location>
        <begin position="26"/>
        <end position="59"/>
    </location>
</feature>
<feature type="compositionally biased region" description="Low complexity" evidence="1">
    <location>
        <begin position="26"/>
        <end position="38"/>
    </location>
</feature>
<protein>
    <submittedName>
        <fullName evidence="2">Uncharacterized protein</fullName>
    </submittedName>
</protein>
<dbReference type="Pfam" id="PF11905">
    <property type="entry name" value="DUF3425"/>
    <property type="match status" value="1"/>
</dbReference>
<accession>A0A1R3R5Y9</accession>
<dbReference type="PANTHER" id="PTHR37012:SF6">
    <property type="entry name" value="BZIP TRANSCRIPTION FACTOR"/>
    <property type="match status" value="1"/>
</dbReference>
<dbReference type="InterPro" id="IPR021833">
    <property type="entry name" value="DUF3425"/>
</dbReference>
<dbReference type="AlphaFoldDB" id="A0A1R3R5Y9"/>
<dbReference type="EMBL" id="KV907662">
    <property type="protein sequence ID" value="OOF89887.1"/>
    <property type="molecule type" value="Genomic_DNA"/>
</dbReference>
<keyword evidence="3" id="KW-1185">Reference proteome</keyword>